<evidence type="ECO:0000256" key="6">
    <source>
        <dbReference type="ARBA" id="ARBA00022837"/>
    </source>
</evidence>
<feature type="domain" description="EF-hand" evidence="7">
    <location>
        <begin position="180"/>
        <end position="215"/>
    </location>
</feature>
<sequence>MDCAFDNLDAAGFMQIWQHFDADDNGYIEGKELDDFFRHMMAKLGPGDKITEEKVQQLKTRFMSAYDVTTDGRLQIQELANMILPEDENFLLIFHREAPLDSSVEFMKIWRKYDADSSGYISALELKNFLQELFKQHKKNLPSNKLDEYTDAMVTDTMVTLQWLSSCYRNPGLDANSQAERKRDFEKIFAHYDVSKTGALEGPEVDGFVKDMMELVRPSISGPELDQFRVVLLRHCDTNKDGKIQKNELALCLGMKPKP</sequence>
<evidence type="ECO:0000256" key="5">
    <source>
        <dbReference type="ARBA" id="ARBA00022737"/>
    </source>
</evidence>
<evidence type="ECO:0000256" key="3">
    <source>
        <dbReference type="ARBA" id="ARBA00022490"/>
    </source>
</evidence>
<dbReference type="PANTHER" id="PTHR19972">
    <property type="entry name" value="CALBINDIN"/>
    <property type="match status" value="1"/>
</dbReference>
<dbReference type="GO" id="GO:0005829">
    <property type="term" value="C:cytosol"/>
    <property type="evidence" value="ECO:0007669"/>
    <property type="project" value="TreeGrafter"/>
</dbReference>
<accession>A0A4W4DSH1</accession>
<reference evidence="9" key="1">
    <citation type="journal article" date="2014" name="Science">
        <title>Nonhuman genetics. Genomic basis for the convergent evolution of electric organs.</title>
        <authorList>
            <person name="Gallant J.R."/>
            <person name="Traeger L.L."/>
            <person name="Volkening J.D."/>
            <person name="Moffett H."/>
            <person name="Chen P.H."/>
            <person name="Novina C.D."/>
            <person name="Phillips G.N.Jr."/>
            <person name="Anand R."/>
            <person name="Wells G.B."/>
            <person name="Pinch M."/>
            <person name="Guth R."/>
            <person name="Unguez G.A."/>
            <person name="Albert J.S."/>
            <person name="Zakon H.H."/>
            <person name="Samanta M.P."/>
            <person name="Sussman M.R."/>
        </authorList>
    </citation>
    <scope>NUCLEOTIDE SEQUENCE [LARGE SCALE GENOMIC DNA]</scope>
</reference>
<dbReference type="InterPro" id="IPR035798">
    <property type="entry name" value="EFh_SCGN"/>
</dbReference>
<evidence type="ECO:0000259" key="7">
    <source>
        <dbReference type="PROSITE" id="PS50222"/>
    </source>
</evidence>
<comment type="subcellular location">
    <subcellularLocation>
        <location evidence="1">Cytoplasm</location>
    </subcellularLocation>
</comment>
<dbReference type="Ensembl" id="ENSEEET00000001795.2">
    <property type="protein sequence ID" value="ENSEEEP00000001760.1"/>
    <property type="gene ID" value="ENSEEEG00000001129.2"/>
</dbReference>
<dbReference type="Pfam" id="PF13202">
    <property type="entry name" value="EF-hand_5"/>
    <property type="match status" value="1"/>
</dbReference>
<dbReference type="GO" id="GO:0005634">
    <property type="term" value="C:nucleus"/>
    <property type="evidence" value="ECO:0007669"/>
    <property type="project" value="TreeGrafter"/>
</dbReference>
<keyword evidence="4" id="KW-0479">Metal-binding</keyword>
<dbReference type="AlphaFoldDB" id="A0A4W4DSH1"/>
<keyword evidence="3" id="KW-0963">Cytoplasm</keyword>
<dbReference type="GO" id="GO:1900271">
    <property type="term" value="P:regulation of long-term synaptic potentiation"/>
    <property type="evidence" value="ECO:0007669"/>
    <property type="project" value="TreeGrafter"/>
</dbReference>
<dbReference type="GeneTree" id="ENSGT00950000183108"/>
<gene>
    <name evidence="8" type="primary">SCGN</name>
</gene>
<dbReference type="Pfam" id="PF13499">
    <property type="entry name" value="EF-hand_7"/>
    <property type="match status" value="1"/>
</dbReference>
<reference evidence="8" key="3">
    <citation type="submission" date="2020-05" db="EMBL/GenBank/DDBJ databases">
        <title>Electrophorus electricus (electric eel) genome, fEleEle1, primary haplotype.</title>
        <authorList>
            <person name="Myers G."/>
            <person name="Meyer A."/>
            <person name="Fedrigo O."/>
            <person name="Formenti G."/>
            <person name="Rhie A."/>
            <person name="Tracey A."/>
            <person name="Sims Y."/>
            <person name="Jarvis E.D."/>
        </authorList>
    </citation>
    <scope>NUCLEOTIDE SEQUENCE [LARGE SCALE GENOMIC DNA]</scope>
</reference>
<dbReference type="PROSITE" id="PS00018">
    <property type="entry name" value="EF_HAND_1"/>
    <property type="match status" value="4"/>
</dbReference>
<dbReference type="CDD" id="cd16178">
    <property type="entry name" value="EFh_HEF_SCGN"/>
    <property type="match status" value="1"/>
</dbReference>
<reference evidence="9" key="2">
    <citation type="journal article" date="2017" name="Sci. Adv.">
        <title>A tail of two voltages: Proteomic comparison of the three electric organs of the electric eel.</title>
        <authorList>
            <person name="Traeger L.L."/>
            <person name="Sabat G."/>
            <person name="Barrett-Wilt G.A."/>
            <person name="Wells G.B."/>
            <person name="Sussman M.R."/>
        </authorList>
    </citation>
    <scope>NUCLEOTIDE SEQUENCE [LARGE SCALE GENOMIC DNA]</scope>
</reference>
<reference evidence="8" key="4">
    <citation type="submission" date="2025-08" db="UniProtKB">
        <authorList>
            <consortium name="Ensembl"/>
        </authorList>
    </citation>
    <scope>IDENTIFICATION</scope>
</reference>
<dbReference type="InterPro" id="IPR051001">
    <property type="entry name" value="Calbindin_Ca-bind"/>
</dbReference>
<feature type="domain" description="EF-hand" evidence="7">
    <location>
        <begin position="101"/>
        <end position="136"/>
    </location>
</feature>
<dbReference type="Pfam" id="PF13405">
    <property type="entry name" value="EF-hand_6"/>
    <property type="match status" value="1"/>
</dbReference>
<protein>
    <recommendedName>
        <fullName evidence="2">Secretagogin</fullName>
    </recommendedName>
</protein>
<dbReference type="Gene3D" id="1.10.238.10">
    <property type="entry name" value="EF-hand"/>
    <property type="match status" value="3"/>
</dbReference>
<proteinExistence type="predicted"/>
<dbReference type="GO" id="GO:0030425">
    <property type="term" value="C:dendrite"/>
    <property type="evidence" value="ECO:0007669"/>
    <property type="project" value="TreeGrafter"/>
</dbReference>
<name>A0A4W4DSH1_ELEEL</name>
<dbReference type="SMART" id="SM00054">
    <property type="entry name" value="EFh"/>
    <property type="match status" value="4"/>
</dbReference>
<feature type="domain" description="EF-hand" evidence="7">
    <location>
        <begin position="8"/>
        <end position="43"/>
    </location>
</feature>
<reference evidence="8" key="5">
    <citation type="submission" date="2025-09" db="UniProtKB">
        <authorList>
            <consortium name="Ensembl"/>
        </authorList>
    </citation>
    <scope>IDENTIFICATION</scope>
</reference>
<evidence type="ECO:0000256" key="4">
    <source>
        <dbReference type="ARBA" id="ARBA00022723"/>
    </source>
</evidence>
<organism evidence="8 9">
    <name type="scientific">Electrophorus electricus</name>
    <name type="common">Electric eel</name>
    <name type="synonym">Gymnotus electricus</name>
    <dbReference type="NCBI Taxonomy" id="8005"/>
    <lineage>
        <taxon>Eukaryota</taxon>
        <taxon>Metazoa</taxon>
        <taxon>Chordata</taxon>
        <taxon>Craniata</taxon>
        <taxon>Vertebrata</taxon>
        <taxon>Euteleostomi</taxon>
        <taxon>Actinopterygii</taxon>
        <taxon>Neopterygii</taxon>
        <taxon>Teleostei</taxon>
        <taxon>Ostariophysi</taxon>
        <taxon>Gymnotiformes</taxon>
        <taxon>Gymnotoidei</taxon>
        <taxon>Gymnotidae</taxon>
        <taxon>Electrophorus</taxon>
    </lineage>
</organism>
<dbReference type="GO" id="GO:0099509">
    <property type="term" value="P:regulation of presynaptic cytosolic calcium ion concentration"/>
    <property type="evidence" value="ECO:0007669"/>
    <property type="project" value="TreeGrafter"/>
</dbReference>
<dbReference type="OMA" id="QFMSAYD"/>
<dbReference type="Proteomes" id="UP000314983">
    <property type="component" value="Chromosome 10"/>
</dbReference>
<dbReference type="PANTHER" id="PTHR19972:SF15">
    <property type="entry name" value="SECRETAGOGIN"/>
    <property type="match status" value="1"/>
</dbReference>
<evidence type="ECO:0000256" key="2">
    <source>
        <dbReference type="ARBA" id="ARBA00019102"/>
    </source>
</evidence>
<feature type="domain" description="EF-hand" evidence="7">
    <location>
        <begin position="223"/>
        <end position="259"/>
    </location>
</feature>
<dbReference type="GO" id="GO:0043195">
    <property type="term" value="C:terminal bouton"/>
    <property type="evidence" value="ECO:0007669"/>
    <property type="project" value="TreeGrafter"/>
</dbReference>
<dbReference type="FunFam" id="1.10.238.10:FF:000142">
    <property type="entry name" value="Secretagogin"/>
    <property type="match status" value="1"/>
</dbReference>
<dbReference type="SUPFAM" id="SSF47473">
    <property type="entry name" value="EF-hand"/>
    <property type="match status" value="2"/>
</dbReference>
<dbReference type="STRING" id="8005.ENSEEEP00000001760"/>
<dbReference type="GO" id="GO:0005509">
    <property type="term" value="F:calcium ion binding"/>
    <property type="evidence" value="ECO:0007669"/>
    <property type="project" value="InterPro"/>
</dbReference>
<dbReference type="InterPro" id="IPR011992">
    <property type="entry name" value="EF-hand-dom_pair"/>
</dbReference>
<evidence type="ECO:0000313" key="8">
    <source>
        <dbReference type="Ensembl" id="ENSEEEP00000001760.1"/>
    </source>
</evidence>
<keyword evidence="6" id="KW-0106">Calcium</keyword>
<evidence type="ECO:0000256" key="1">
    <source>
        <dbReference type="ARBA" id="ARBA00004496"/>
    </source>
</evidence>
<keyword evidence="9" id="KW-1185">Reference proteome</keyword>
<keyword evidence="5" id="KW-0677">Repeat</keyword>
<dbReference type="InterPro" id="IPR018247">
    <property type="entry name" value="EF_Hand_1_Ca_BS"/>
</dbReference>
<evidence type="ECO:0000313" key="9">
    <source>
        <dbReference type="Proteomes" id="UP000314983"/>
    </source>
</evidence>
<dbReference type="InterPro" id="IPR002048">
    <property type="entry name" value="EF_hand_dom"/>
</dbReference>
<dbReference type="FunFam" id="1.10.238.10:FF:000222">
    <property type="entry name" value="Secretagogin"/>
    <property type="match status" value="1"/>
</dbReference>
<dbReference type="PROSITE" id="PS50222">
    <property type="entry name" value="EF_HAND_2"/>
    <property type="match status" value="4"/>
</dbReference>